<accession>A0A6A5KKQ0</accession>
<protein>
    <submittedName>
        <fullName evidence="1">Uncharacterized protein</fullName>
    </submittedName>
</protein>
<evidence type="ECO:0000313" key="1">
    <source>
        <dbReference type="EMBL" id="KAF1837688.1"/>
    </source>
</evidence>
<dbReference type="Proteomes" id="UP000800040">
    <property type="component" value="Unassembled WGS sequence"/>
</dbReference>
<sequence>MSSWPIELAKYFGSTSDDGEFPFTTTENDDARRLKKSLRQFRGLTQTCRTIRREFLPLYQRRTTYRVCHLHIQEYLDTVLRKECEEDARETVEAMYNPYADCISHQESQDVWLRIALAHRPRIFRNIIIDCKSHVQTMQIPECKYGTPSYIDILPFLKFLATAPNIRVRCGDSGCKCCGYTWNGVRVHLDMLFRLDRHPKLLAWLEESVESVRLIWAPHLHFNMRKGHAKSWMSVWNRVDGSENQELKDWSREVE</sequence>
<proteinExistence type="predicted"/>
<gene>
    <name evidence="1" type="ORF">BDW02DRAFT_107841</name>
</gene>
<evidence type="ECO:0000313" key="2">
    <source>
        <dbReference type="Proteomes" id="UP000800040"/>
    </source>
</evidence>
<keyword evidence="2" id="KW-1185">Reference proteome</keyword>
<name>A0A6A5KKQ0_9PLEO</name>
<organism evidence="1 2">
    <name type="scientific">Decorospora gaudefroyi</name>
    <dbReference type="NCBI Taxonomy" id="184978"/>
    <lineage>
        <taxon>Eukaryota</taxon>
        <taxon>Fungi</taxon>
        <taxon>Dikarya</taxon>
        <taxon>Ascomycota</taxon>
        <taxon>Pezizomycotina</taxon>
        <taxon>Dothideomycetes</taxon>
        <taxon>Pleosporomycetidae</taxon>
        <taxon>Pleosporales</taxon>
        <taxon>Pleosporineae</taxon>
        <taxon>Pleosporaceae</taxon>
        <taxon>Decorospora</taxon>
    </lineage>
</organism>
<dbReference type="AlphaFoldDB" id="A0A6A5KKQ0"/>
<dbReference type="OrthoDB" id="3678099at2759"/>
<reference evidence="1" key="1">
    <citation type="submission" date="2020-01" db="EMBL/GenBank/DDBJ databases">
        <authorList>
            <consortium name="DOE Joint Genome Institute"/>
            <person name="Haridas S."/>
            <person name="Albert R."/>
            <person name="Binder M."/>
            <person name="Bloem J."/>
            <person name="Labutti K."/>
            <person name="Salamov A."/>
            <person name="Andreopoulos B."/>
            <person name="Baker S.E."/>
            <person name="Barry K."/>
            <person name="Bills G."/>
            <person name="Bluhm B.H."/>
            <person name="Cannon C."/>
            <person name="Castanera R."/>
            <person name="Culley D.E."/>
            <person name="Daum C."/>
            <person name="Ezra D."/>
            <person name="Gonzalez J.B."/>
            <person name="Henrissat B."/>
            <person name="Kuo A."/>
            <person name="Liang C."/>
            <person name="Lipzen A."/>
            <person name="Lutzoni F."/>
            <person name="Magnuson J."/>
            <person name="Mondo S."/>
            <person name="Nolan M."/>
            <person name="Ohm R."/>
            <person name="Pangilinan J."/>
            <person name="Park H.-J."/>
            <person name="Ramirez L."/>
            <person name="Alfaro M."/>
            <person name="Sun H."/>
            <person name="Tritt A."/>
            <person name="Yoshinaga Y."/>
            <person name="Zwiers L.-H."/>
            <person name="Turgeon B.G."/>
            <person name="Goodwin S.B."/>
            <person name="Spatafora J.W."/>
            <person name="Crous P.W."/>
            <person name="Grigoriev I.V."/>
        </authorList>
    </citation>
    <scope>NUCLEOTIDE SEQUENCE</scope>
    <source>
        <strain evidence="1">P77</strain>
    </source>
</reference>
<dbReference type="EMBL" id="ML975259">
    <property type="protein sequence ID" value="KAF1837688.1"/>
    <property type="molecule type" value="Genomic_DNA"/>
</dbReference>